<organism evidence="1">
    <name type="scientific">marine sediment metagenome</name>
    <dbReference type="NCBI Taxonomy" id="412755"/>
    <lineage>
        <taxon>unclassified sequences</taxon>
        <taxon>metagenomes</taxon>
        <taxon>ecological metagenomes</taxon>
    </lineage>
</organism>
<feature type="non-terminal residue" evidence="1">
    <location>
        <position position="34"/>
    </location>
</feature>
<proteinExistence type="predicted"/>
<dbReference type="AlphaFoldDB" id="X1G3Z0"/>
<accession>X1G3Z0</accession>
<dbReference type="EMBL" id="BARU01009625">
    <property type="protein sequence ID" value="GAH39510.1"/>
    <property type="molecule type" value="Genomic_DNA"/>
</dbReference>
<evidence type="ECO:0000313" key="1">
    <source>
        <dbReference type="EMBL" id="GAH39510.1"/>
    </source>
</evidence>
<sequence>MNAILIRVGIDSTKESGGWNAPISTDTNDFVYVP</sequence>
<comment type="caution">
    <text evidence="1">The sequence shown here is derived from an EMBL/GenBank/DDBJ whole genome shotgun (WGS) entry which is preliminary data.</text>
</comment>
<gene>
    <name evidence="1" type="ORF">S03H2_18544</name>
</gene>
<reference evidence="1" key="1">
    <citation type="journal article" date="2014" name="Front. Microbiol.">
        <title>High frequency of phylogenetically diverse reductive dehalogenase-homologous genes in deep subseafloor sedimentary metagenomes.</title>
        <authorList>
            <person name="Kawai M."/>
            <person name="Futagami T."/>
            <person name="Toyoda A."/>
            <person name="Takaki Y."/>
            <person name="Nishi S."/>
            <person name="Hori S."/>
            <person name="Arai W."/>
            <person name="Tsubouchi T."/>
            <person name="Morono Y."/>
            <person name="Uchiyama I."/>
            <person name="Ito T."/>
            <person name="Fujiyama A."/>
            <person name="Inagaki F."/>
            <person name="Takami H."/>
        </authorList>
    </citation>
    <scope>NUCLEOTIDE SEQUENCE</scope>
    <source>
        <strain evidence="1">Expedition CK06-06</strain>
    </source>
</reference>
<name>X1G3Z0_9ZZZZ</name>
<protein>
    <submittedName>
        <fullName evidence="1">Uncharacterized protein</fullName>
    </submittedName>
</protein>